<dbReference type="Gene3D" id="3.40.50.1820">
    <property type="entry name" value="alpha/beta hydrolase"/>
    <property type="match status" value="1"/>
</dbReference>
<proteinExistence type="inferred from homology"/>
<dbReference type="FunFam" id="3.40.50.1820:FF:000121">
    <property type="entry name" value="Carboxypeptidase D"/>
    <property type="match status" value="1"/>
</dbReference>
<dbReference type="VEuPathDB" id="FungiDB:BO71DRAFT_449111"/>
<evidence type="ECO:0000256" key="14">
    <source>
        <dbReference type="ARBA" id="ARBA00037042"/>
    </source>
</evidence>
<comment type="subcellular location">
    <subcellularLocation>
        <location evidence="2">Golgi apparatus</location>
        <location evidence="2">trans-Golgi network membrane</location>
        <topology evidence="2">Single-pass type I membrane protein</topology>
    </subcellularLocation>
</comment>
<evidence type="ECO:0000256" key="16">
    <source>
        <dbReference type="ARBA" id="ARBA00040403"/>
    </source>
</evidence>
<dbReference type="GO" id="GO:0006915">
    <property type="term" value="P:apoptotic process"/>
    <property type="evidence" value="ECO:0007669"/>
    <property type="project" value="UniProtKB-KW"/>
</dbReference>
<accession>A0A319EWC9</accession>
<evidence type="ECO:0000256" key="8">
    <source>
        <dbReference type="ARBA" id="ARBA00022729"/>
    </source>
</evidence>
<keyword evidence="7" id="KW-0053">Apoptosis</keyword>
<keyword evidence="12 20" id="KW-0472">Membrane</keyword>
<keyword evidence="8" id="KW-0732">Signal</keyword>
<dbReference type="PANTHER" id="PTHR35517">
    <property type="entry name" value="PROTEIN ARGININE N-METHYLTRANSFERASE SFM1"/>
    <property type="match status" value="1"/>
</dbReference>
<dbReference type="Pfam" id="PF04252">
    <property type="entry name" value="SFM1-like"/>
    <property type="match status" value="1"/>
</dbReference>
<feature type="region of interest" description="Disordered" evidence="19">
    <location>
        <begin position="692"/>
        <end position="721"/>
    </location>
</feature>
<dbReference type="InterPro" id="IPR033124">
    <property type="entry name" value="Ser_caboxypep_his_AS"/>
</dbReference>
<evidence type="ECO:0000313" key="22">
    <source>
        <dbReference type="Proteomes" id="UP000247810"/>
    </source>
</evidence>
<dbReference type="AlphaFoldDB" id="A0A319EWC9"/>
<comment type="function">
    <text evidence="14">Protease with a carboxypeptidase B-like function involved in the C-terminal processing of the lysine and arginine residues from protein precursors. Promotes cell fusion and is involved in the programmed cell death.</text>
</comment>
<sequence>MSDQHASSGPVTIVVEHLDPELGVWSALEYGCIARESHAAGSRFLLSSVPTSLQMPEDLAVTPGLDVEHRSVEEIFEDRKSRVCLLDPAAQVELSPADAETFDVFLFGGILGDDPPRDRTSELRKKGYAGRRLGPKQMTTDTAVRVTRMVVHEKVPLEQIAYIDYPEILINEHERTEMPFRYVKGEDGQPIMPKGMVDLIKKDADQGIDDLMVSLSFRGVFGTRRDVSAPSISSWFLSALLLLSPAWASAKSAADYYVHALPGAPDGPLLKMHAGHIEVDQPSNGNLFFWHFQNRHIANRQRTVIWLNGGPGCSSMDGALMEVGPYRLKDNETLEYNEGSWDEFANLLFVDQPVGTGFSYVNTDSYLHELDQMSAQFLIFLEEWFRLFPEYERDDIYIAGESYAGQHIPYIAKAIQERNQNVQGMNLAQWSLKGLLIGNGWISPSEQYLSYLPFAYEEGLIQEGSRTAKELEVLQSVCHSRLETGKNKIHLNDCEKIMEGLLDRTIDSNNQCYNMYDIRLRDSTDACGMNWPSDLADVKPYLQRQDVVQALNINPEKKSGWVECSGAVGSAFNPQKSVPSVRLLPDLLESGISILLFSGDKDLICNHVGTEQLINNMKWSGGTGFETSPGVWAPRHDWSFEGEAAGIYQYARNLTYVLIYNASHMVPYDLPRQTRDMLDRFMNVDIASIGGSPADSRIDGEKLPQTSVGGHPNSTAAEEQEKEKIKETEWKAYAKSGEAVLVIVIIGVSVWGFFIWRSRRHHRGYKGVWHKDMSGSSVLERFHNKRTGGADVEAGDFDEAELDDLHSPGLEREHYAVGDDSDDDNASQQYPRHTSRTEGPN</sequence>
<dbReference type="EMBL" id="KZ825847">
    <property type="protein sequence ID" value="PYH95872.1"/>
    <property type="molecule type" value="Genomic_DNA"/>
</dbReference>
<keyword evidence="6 20" id="KW-0812">Transmembrane</keyword>
<feature type="compositionally biased region" description="Polar residues" evidence="19">
    <location>
        <begin position="826"/>
        <end position="841"/>
    </location>
</feature>
<dbReference type="InterPro" id="IPR001563">
    <property type="entry name" value="Peptidase_S10"/>
</dbReference>
<evidence type="ECO:0000256" key="6">
    <source>
        <dbReference type="ARBA" id="ARBA00022692"/>
    </source>
</evidence>
<keyword evidence="9" id="KW-0378">Hydrolase</keyword>
<feature type="compositionally biased region" description="Basic and acidic residues" evidence="19">
    <location>
        <begin position="808"/>
        <end position="817"/>
    </location>
</feature>
<keyword evidence="11" id="KW-0333">Golgi apparatus</keyword>
<dbReference type="InterPro" id="IPR007364">
    <property type="entry name" value="SFM1-like"/>
</dbReference>
<evidence type="ECO:0000256" key="20">
    <source>
        <dbReference type="SAM" id="Phobius"/>
    </source>
</evidence>
<evidence type="ECO:0000256" key="12">
    <source>
        <dbReference type="ARBA" id="ARBA00023136"/>
    </source>
</evidence>
<dbReference type="Proteomes" id="UP000247810">
    <property type="component" value="Unassembled WGS sequence"/>
</dbReference>
<dbReference type="PROSITE" id="PS00131">
    <property type="entry name" value="CARBOXYPEPT_SER_SER"/>
    <property type="match status" value="1"/>
</dbReference>
<dbReference type="PROSITE" id="PS00560">
    <property type="entry name" value="CARBOXYPEPT_SER_HIS"/>
    <property type="match status" value="1"/>
</dbReference>
<organism evidence="21 22">
    <name type="scientific">Aspergillus ellipticus CBS 707.79</name>
    <dbReference type="NCBI Taxonomy" id="1448320"/>
    <lineage>
        <taxon>Eukaryota</taxon>
        <taxon>Fungi</taxon>
        <taxon>Dikarya</taxon>
        <taxon>Ascomycota</taxon>
        <taxon>Pezizomycotina</taxon>
        <taxon>Eurotiomycetes</taxon>
        <taxon>Eurotiomycetidae</taxon>
        <taxon>Eurotiales</taxon>
        <taxon>Aspergillaceae</taxon>
        <taxon>Aspergillus</taxon>
        <taxon>Aspergillus subgen. Circumdati</taxon>
    </lineage>
</organism>
<dbReference type="GO" id="GO:0004185">
    <property type="term" value="F:serine-type carboxypeptidase activity"/>
    <property type="evidence" value="ECO:0007669"/>
    <property type="project" value="UniProtKB-EC"/>
</dbReference>
<dbReference type="EC" id="3.4.16.6" evidence="15"/>
<evidence type="ECO:0000256" key="7">
    <source>
        <dbReference type="ARBA" id="ARBA00022703"/>
    </source>
</evidence>
<evidence type="ECO:0000256" key="4">
    <source>
        <dbReference type="ARBA" id="ARBA00022645"/>
    </source>
</evidence>
<dbReference type="GO" id="GO:0006508">
    <property type="term" value="P:proteolysis"/>
    <property type="evidence" value="ECO:0007669"/>
    <property type="project" value="UniProtKB-KW"/>
</dbReference>
<dbReference type="Pfam" id="PF00450">
    <property type="entry name" value="Peptidase_S10"/>
    <property type="match status" value="1"/>
</dbReference>
<dbReference type="GO" id="GO:0005794">
    <property type="term" value="C:Golgi apparatus"/>
    <property type="evidence" value="ECO:0007669"/>
    <property type="project" value="UniProtKB-SubCell"/>
</dbReference>
<evidence type="ECO:0000313" key="21">
    <source>
        <dbReference type="EMBL" id="PYH95872.1"/>
    </source>
</evidence>
<evidence type="ECO:0000256" key="1">
    <source>
        <dbReference type="ARBA" id="ARBA00001003"/>
    </source>
</evidence>
<keyword evidence="13" id="KW-0325">Glycoprotein</keyword>
<keyword evidence="10 20" id="KW-1133">Transmembrane helix</keyword>
<evidence type="ECO:0000256" key="17">
    <source>
        <dbReference type="ARBA" id="ARBA00040628"/>
    </source>
</evidence>
<feature type="compositionally biased region" description="Polar residues" evidence="19">
    <location>
        <begin position="704"/>
        <end position="717"/>
    </location>
</feature>
<evidence type="ECO:0000256" key="19">
    <source>
        <dbReference type="SAM" id="MobiDB-lite"/>
    </source>
</evidence>
<keyword evidence="5" id="KW-0645">Protease</keyword>
<dbReference type="GO" id="GO:0035241">
    <property type="term" value="F:protein-arginine omega-N monomethyltransferase activity"/>
    <property type="evidence" value="ECO:0007669"/>
    <property type="project" value="TreeGrafter"/>
</dbReference>
<evidence type="ECO:0000256" key="18">
    <source>
        <dbReference type="ARBA" id="ARBA00042717"/>
    </source>
</evidence>
<dbReference type="InterPro" id="IPR018202">
    <property type="entry name" value="Ser_caboxypep_ser_AS"/>
</dbReference>
<evidence type="ECO:0000256" key="13">
    <source>
        <dbReference type="ARBA" id="ARBA00023180"/>
    </source>
</evidence>
<evidence type="ECO:0000256" key="10">
    <source>
        <dbReference type="ARBA" id="ARBA00022989"/>
    </source>
</evidence>
<dbReference type="OrthoDB" id="443318at2759"/>
<comment type="similarity">
    <text evidence="3">Belongs to the peptidase S10 family.</text>
</comment>
<dbReference type="PANTHER" id="PTHR35517:SF1">
    <property type="entry name" value="PROTEIN ARGININE N-METHYLTRANSFERASE SFM1"/>
    <property type="match status" value="1"/>
</dbReference>
<feature type="transmembrane region" description="Helical" evidence="20">
    <location>
        <begin position="739"/>
        <end position="756"/>
    </location>
</feature>
<dbReference type="SUPFAM" id="SSF53474">
    <property type="entry name" value="alpha/beta-Hydrolases"/>
    <property type="match status" value="1"/>
</dbReference>
<evidence type="ECO:0000256" key="3">
    <source>
        <dbReference type="ARBA" id="ARBA00009431"/>
    </source>
</evidence>
<dbReference type="CDD" id="cd18090">
    <property type="entry name" value="Arginine_MT_Sfm1"/>
    <property type="match status" value="1"/>
</dbReference>
<evidence type="ECO:0000256" key="15">
    <source>
        <dbReference type="ARBA" id="ARBA00038895"/>
    </source>
</evidence>
<keyword evidence="22" id="KW-1185">Reference proteome</keyword>
<evidence type="ECO:0000256" key="5">
    <source>
        <dbReference type="ARBA" id="ARBA00022670"/>
    </source>
</evidence>
<evidence type="ECO:0000256" key="2">
    <source>
        <dbReference type="ARBA" id="ARBA00004393"/>
    </source>
</evidence>
<dbReference type="InterPro" id="IPR029058">
    <property type="entry name" value="AB_hydrolase_fold"/>
</dbReference>
<comment type="catalytic activity">
    <reaction evidence="1">
        <text>Preferential release of a C-terminal arginine or lysine residue.</text>
        <dbReference type="EC" id="3.4.16.6"/>
    </reaction>
</comment>
<feature type="region of interest" description="Disordered" evidence="19">
    <location>
        <begin position="808"/>
        <end position="841"/>
    </location>
</feature>
<protein>
    <recommendedName>
        <fullName evidence="17">Pheromone-processing carboxypeptidase KEX1</fullName>
        <ecNumber evidence="15">3.4.16.6</ecNumber>
    </recommendedName>
    <alternativeName>
        <fullName evidence="18">Carboxypeptidase D</fullName>
    </alternativeName>
    <alternativeName>
        <fullName evidence="16">Pheromone-processing carboxypeptidase kex1</fullName>
    </alternativeName>
</protein>
<name>A0A319EWC9_9EURO</name>
<gene>
    <name evidence="21" type="ORF">BO71DRAFT_449111</name>
</gene>
<keyword evidence="4" id="KW-0121">Carboxypeptidase</keyword>
<dbReference type="PRINTS" id="PR00724">
    <property type="entry name" value="CRBOXYPTASEC"/>
</dbReference>
<reference evidence="21 22" key="1">
    <citation type="submission" date="2018-02" db="EMBL/GenBank/DDBJ databases">
        <title>The genomes of Aspergillus section Nigri reveals drivers in fungal speciation.</title>
        <authorList>
            <consortium name="DOE Joint Genome Institute"/>
            <person name="Vesth T.C."/>
            <person name="Nybo J."/>
            <person name="Theobald S."/>
            <person name="Brandl J."/>
            <person name="Frisvad J.C."/>
            <person name="Nielsen K.F."/>
            <person name="Lyhne E.K."/>
            <person name="Kogle M.E."/>
            <person name="Kuo A."/>
            <person name="Riley R."/>
            <person name="Clum A."/>
            <person name="Nolan M."/>
            <person name="Lipzen A."/>
            <person name="Salamov A."/>
            <person name="Henrissat B."/>
            <person name="Wiebenga A."/>
            <person name="De vries R.P."/>
            <person name="Grigoriev I.V."/>
            <person name="Mortensen U.H."/>
            <person name="Andersen M.R."/>
            <person name="Baker S.E."/>
        </authorList>
    </citation>
    <scope>NUCLEOTIDE SEQUENCE [LARGE SCALE GENOMIC DNA]</scope>
    <source>
        <strain evidence="21 22">CBS 707.79</strain>
    </source>
</reference>
<evidence type="ECO:0000256" key="11">
    <source>
        <dbReference type="ARBA" id="ARBA00023034"/>
    </source>
</evidence>
<evidence type="ECO:0000256" key="9">
    <source>
        <dbReference type="ARBA" id="ARBA00022801"/>
    </source>
</evidence>
<dbReference type="STRING" id="1448320.A0A319EWC9"/>